<dbReference type="SMART" id="SM00382">
    <property type="entry name" value="AAA"/>
    <property type="match status" value="1"/>
</dbReference>
<dbReference type="GO" id="GO:0005524">
    <property type="term" value="F:ATP binding"/>
    <property type="evidence" value="ECO:0007669"/>
    <property type="project" value="InterPro"/>
</dbReference>
<dbReference type="Pfam" id="PF13335">
    <property type="entry name" value="Mg_chelatase_C"/>
    <property type="match status" value="1"/>
</dbReference>
<dbReference type="PANTHER" id="PTHR32039">
    <property type="entry name" value="MAGNESIUM-CHELATASE SUBUNIT CHLI"/>
    <property type="match status" value="1"/>
</dbReference>
<dbReference type="SUPFAM" id="SSF54211">
    <property type="entry name" value="Ribosomal protein S5 domain 2-like"/>
    <property type="match status" value="1"/>
</dbReference>
<comment type="similarity">
    <text evidence="1">Belongs to the Mg-chelatase subunits D/I family. ComM subfamily.</text>
</comment>
<dbReference type="Gene3D" id="3.40.50.300">
    <property type="entry name" value="P-loop containing nucleotide triphosphate hydrolases"/>
    <property type="match status" value="1"/>
</dbReference>
<dbReference type="InterPro" id="IPR000523">
    <property type="entry name" value="Mg_chelatse_chII-like_cat_dom"/>
</dbReference>
<evidence type="ECO:0000313" key="3">
    <source>
        <dbReference type="EMBL" id="PIW74690.1"/>
    </source>
</evidence>
<protein>
    <submittedName>
        <fullName evidence="3">Magnesium chelatase</fullName>
    </submittedName>
</protein>
<evidence type="ECO:0000313" key="4">
    <source>
        <dbReference type="Proteomes" id="UP000231673"/>
    </source>
</evidence>
<sequence>MLSKVYSAALVGLDAQLVEVEVDLSAGLFNFLIVGLPDAAVKESKERVFSAIKNSGFVSPLKSRRRIIVNLAPANLKKEGPSYDLPIALAFLFSTGQMEANELDQCLFIGELSLEGILRPVKGILPVVLTAKEKGLKKVFLPFENANEASLVKGIEIIPLRHLKDLSEYLKTGEIRFSVPKANNRKSGQQISPVDMAHIKGQEQAKRALEIAAAGAHNVLMRGPAGTGKTILAQSFSSILPPLKDDEILEATKIFSIAGLLPLDQPVVEERPFRSPHHTSSSVALVGGGPHLRPGEITLAHRGVLFLDELPEFRRDVLECLRQPLENGLIVVSRAKGSLVFPAKFILIGAMNPCPCGKLGDPKQECSCLPGQISKYQRKISGPLLDRIDLHIEVPRLSYAKISSAKEAESSAIIKKRVEAARKAQERRFEKEKNIATNSEMDIIQVKKYCSIDLAAQNLLKKATDQMNLSVRSYYRLLKISRTIADLAGAPNIEVEHLAEAIQYRPKELEF</sequence>
<dbReference type="SUPFAM" id="SSF52540">
    <property type="entry name" value="P-loop containing nucleoside triphosphate hydrolases"/>
    <property type="match status" value="1"/>
</dbReference>
<feature type="domain" description="AAA+ ATPase" evidence="2">
    <location>
        <begin position="215"/>
        <end position="398"/>
    </location>
</feature>
<dbReference type="Proteomes" id="UP000231673">
    <property type="component" value="Unassembled WGS sequence"/>
</dbReference>
<dbReference type="InterPro" id="IPR014721">
    <property type="entry name" value="Ribsml_uS5_D2-typ_fold_subgr"/>
</dbReference>
<dbReference type="Pfam" id="PF13541">
    <property type="entry name" value="ChlI"/>
    <property type="match status" value="1"/>
</dbReference>
<dbReference type="AlphaFoldDB" id="A0A2M7IDU8"/>
<dbReference type="PANTHER" id="PTHR32039:SF7">
    <property type="entry name" value="COMPETENCE PROTEIN COMM"/>
    <property type="match status" value="1"/>
</dbReference>
<accession>A0A2M7IDU8</accession>
<dbReference type="Pfam" id="PF01078">
    <property type="entry name" value="Mg_chelatase"/>
    <property type="match status" value="1"/>
</dbReference>
<dbReference type="EMBL" id="PFGW01000027">
    <property type="protein sequence ID" value="PIW74690.1"/>
    <property type="molecule type" value="Genomic_DNA"/>
</dbReference>
<dbReference type="InterPro" id="IPR004482">
    <property type="entry name" value="Mg_chelat-rel"/>
</dbReference>
<proteinExistence type="inferred from homology"/>
<dbReference type="NCBIfam" id="TIGR00368">
    <property type="entry name" value="YifB family Mg chelatase-like AAA ATPase"/>
    <property type="match status" value="1"/>
</dbReference>
<name>A0A2M7IDU8_9BACT</name>
<dbReference type="InterPro" id="IPR045006">
    <property type="entry name" value="CHLI-like"/>
</dbReference>
<evidence type="ECO:0000256" key="1">
    <source>
        <dbReference type="ARBA" id="ARBA00006354"/>
    </source>
</evidence>
<dbReference type="InterPro" id="IPR003593">
    <property type="entry name" value="AAA+_ATPase"/>
</dbReference>
<dbReference type="InterPro" id="IPR020568">
    <property type="entry name" value="Ribosomal_Su5_D2-typ_SF"/>
</dbReference>
<comment type="caution">
    <text evidence="3">The sequence shown here is derived from an EMBL/GenBank/DDBJ whole genome shotgun (WGS) entry which is preliminary data.</text>
</comment>
<organism evidence="3 4">
    <name type="scientific">Candidatus Portnoybacteria bacterium CG_4_8_14_3_um_filter_44_15</name>
    <dbReference type="NCBI Taxonomy" id="1974803"/>
    <lineage>
        <taxon>Bacteria</taxon>
        <taxon>Candidatus Portnoyibacteriota</taxon>
    </lineage>
</organism>
<dbReference type="InterPro" id="IPR027417">
    <property type="entry name" value="P-loop_NTPase"/>
</dbReference>
<evidence type="ECO:0000259" key="2">
    <source>
        <dbReference type="SMART" id="SM00382"/>
    </source>
</evidence>
<dbReference type="Gene3D" id="3.30.230.10">
    <property type="match status" value="1"/>
</dbReference>
<gene>
    <name evidence="3" type="ORF">CO003_01320</name>
</gene>
<dbReference type="InterPro" id="IPR025158">
    <property type="entry name" value="Mg_chelat-rel_C"/>
</dbReference>
<reference evidence="4" key="1">
    <citation type="submission" date="2017-09" db="EMBL/GenBank/DDBJ databases">
        <title>Depth-based differentiation of microbial function through sediment-hosted aquifers and enrichment of novel symbionts in the deep terrestrial subsurface.</title>
        <authorList>
            <person name="Probst A.J."/>
            <person name="Ladd B."/>
            <person name="Jarett J.K."/>
            <person name="Geller-Mcgrath D.E."/>
            <person name="Sieber C.M.K."/>
            <person name="Emerson J.B."/>
            <person name="Anantharaman K."/>
            <person name="Thomas B.C."/>
            <person name="Malmstrom R."/>
            <person name="Stieglmeier M."/>
            <person name="Klingl A."/>
            <person name="Woyke T."/>
            <person name="Ryan C.M."/>
            <person name="Banfield J.F."/>
        </authorList>
    </citation>
    <scope>NUCLEOTIDE SEQUENCE [LARGE SCALE GENOMIC DNA]</scope>
</reference>